<keyword evidence="2" id="KW-1003">Cell membrane</keyword>
<keyword evidence="5 6" id="KW-0472">Membrane</keyword>
<dbReference type="AlphaFoldDB" id="A0A5C8ZGM5"/>
<evidence type="ECO:0000313" key="8">
    <source>
        <dbReference type="Proteomes" id="UP000321234"/>
    </source>
</evidence>
<dbReference type="Proteomes" id="UP000321234">
    <property type="component" value="Unassembled WGS sequence"/>
</dbReference>
<dbReference type="GO" id="GO:0005886">
    <property type="term" value="C:plasma membrane"/>
    <property type="evidence" value="ECO:0007669"/>
    <property type="project" value="UniProtKB-ARBA"/>
</dbReference>
<evidence type="ECO:0000256" key="2">
    <source>
        <dbReference type="ARBA" id="ARBA00022475"/>
    </source>
</evidence>
<feature type="transmembrane region" description="Helical" evidence="6">
    <location>
        <begin position="240"/>
        <end position="263"/>
    </location>
</feature>
<dbReference type="PANTHER" id="PTHR34857">
    <property type="entry name" value="SLL0384 PROTEIN"/>
    <property type="match status" value="1"/>
</dbReference>
<name>A0A5C8ZGM5_9ACTN</name>
<dbReference type="RefSeq" id="WP_147926468.1">
    <property type="nucleotide sequence ID" value="NZ_VKAC01000006.1"/>
</dbReference>
<keyword evidence="4 6" id="KW-1133">Transmembrane helix</keyword>
<protein>
    <submittedName>
        <fullName evidence="7">Energy-coupling factor transporter transmembrane protein EcfT</fullName>
    </submittedName>
</protein>
<sequence>MSTGLLDAGAVRSTPLSRANPVAKLAVATVLAVVLLLSVDVVTAGTAVALELLALPLVGLGAAALARRSTLLALAAVPTAVLTALVGVDSGSVLLAAGPLTVTTGSLEAGAAVGLRVVAIALPGVVLLATTDPTDLGDALAQVLRLPARFVLAALAAFRVVDVLGEEWRQLSLARRARGLGGGGAVAAARDVAGRTFVLLVIAVRRATVLATAMEARGFGAGPAERRTWARPSRMRGADWTVVAGGVLLAALATTAGVLAGTWRLLLT</sequence>
<feature type="transmembrane region" description="Helical" evidence="6">
    <location>
        <begin position="45"/>
        <end position="65"/>
    </location>
</feature>
<gene>
    <name evidence="7" type="ORF">FMM08_11320</name>
</gene>
<comment type="subcellular location">
    <subcellularLocation>
        <location evidence="1">Membrane</location>
        <topology evidence="1">Multi-pass membrane protein</topology>
    </subcellularLocation>
</comment>
<proteinExistence type="predicted"/>
<feature type="transmembrane region" description="Helical" evidence="6">
    <location>
        <begin position="72"/>
        <end position="97"/>
    </location>
</feature>
<dbReference type="InterPro" id="IPR003339">
    <property type="entry name" value="ABC/ECF_trnsptr_transmembrane"/>
</dbReference>
<keyword evidence="8" id="KW-1185">Reference proteome</keyword>
<dbReference type="PANTHER" id="PTHR34857:SF2">
    <property type="entry name" value="SLL0384 PROTEIN"/>
    <property type="match status" value="1"/>
</dbReference>
<dbReference type="EMBL" id="VKAC01000006">
    <property type="protein sequence ID" value="TXR56036.1"/>
    <property type="molecule type" value="Genomic_DNA"/>
</dbReference>
<evidence type="ECO:0000256" key="1">
    <source>
        <dbReference type="ARBA" id="ARBA00004141"/>
    </source>
</evidence>
<organism evidence="7 8">
    <name type="scientific">Quadrisphaera setariae</name>
    <dbReference type="NCBI Taxonomy" id="2593304"/>
    <lineage>
        <taxon>Bacteria</taxon>
        <taxon>Bacillati</taxon>
        <taxon>Actinomycetota</taxon>
        <taxon>Actinomycetes</taxon>
        <taxon>Kineosporiales</taxon>
        <taxon>Kineosporiaceae</taxon>
        <taxon>Quadrisphaera</taxon>
    </lineage>
</organism>
<evidence type="ECO:0000256" key="6">
    <source>
        <dbReference type="SAM" id="Phobius"/>
    </source>
</evidence>
<feature type="transmembrane region" description="Helical" evidence="6">
    <location>
        <begin position="109"/>
        <end position="129"/>
    </location>
</feature>
<evidence type="ECO:0000313" key="7">
    <source>
        <dbReference type="EMBL" id="TXR56036.1"/>
    </source>
</evidence>
<accession>A0A5C8ZGM5</accession>
<evidence type="ECO:0000256" key="4">
    <source>
        <dbReference type="ARBA" id="ARBA00022989"/>
    </source>
</evidence>
<dbReference type="OrthoDB" id="6400at2"/>
<dbReference type="CDD" id="cd16914">
    <property type="entry name" value="EcfT"/>
    <property type="match status" value="1"/>
</dbReference>
<dbReference type="InterPro" id="IPR051611">
    <property type="entry name" value="ECF_transporter_component"/>
</dbReference>
<evidence type="ECO:0000256" key="3">
    <source>
        <dbReference type="ARBA" id="ARBA00022692"/>
    </source>
</evidence>
<keyword evidence="3 6" id="KW-0812">Transmembrane</keyword>
<feature type="transmembrane region" description="Helical" evidence="6">
    <location>
        <begin position="21"/>
        <end position="39"/>
    </location>
</feature>
<reference evidence="7 8" key="1">
    <citation type="submission" date="2019-07" db="EMBL/GenBank/DDBJ databases">
        <title>Quadrisphaera sp. strain DD2A genome sequencing and assembly.</title>
        <authorList>
            <person name="Kim I."/>
        </authorList>
    </citation>
    <scope>NUCLEOTIDE SEQUENCE [LARGE SCALE GENOMIC DNA]</scope>
    <source>
        <strain evidence="7 8">DD2A</strain>
    </source>
</reference>
<evidence type="ECO:0000256" key="5">
    <source>
        <dbReference type="ARBA" id="ARBA00023136"/>
    </source>
</evidence>
<dbReference type="Pfam" id="PF02361">
    <property type="entry name" value="CbiQ"/>
    <property type="match status" value="1"/>
</dbReference>
<comment type="caution">
    <text evidence="7">The sequence shown here is derived from an EMBL/GenBank/DDBJ whole genome shotgun (WGS) entry which is preliminary data.</text>
</comment>